<dbReference type="InterPro" id="IPR015683">
    <property type="entry name" value="Ionotropic_Glu_rcpt"/>
</dbReference>
<dbReference type="GO" id="GO:0015276">
    <property type="term" value="F:ligand-gated monoatomic ion channel activity"/>
    <property type="evidence" value="ECO:0007669"/>
    <property type="project" value="InterPro"/>
</dbReference>
<gene>
    <name evidence="14" type="ORF">SEMRO_2104_G314720.1</name>
</gene>
<name>A0A9N8HUK6_9STRA</name>
<dbReference type="Proteomes" id="UP001153069">
    <property type="component" value="Unassembled WGS sequence"/>
</dbReference>
<evidence type="ECO:0000313" key="15">
    <source>
        <dbReference type="Proteomes" id="UP001153069"/>
    </source>
</evidence>
<accession>A0A9N8HUK6</accession>
<evidence type="ECO:0000256" key="2">
    <source>
        <dbReference type="ARBA" id="ARBA00022448"/>
    </source>
</evidence>
<feature type="region of interest" description="Disordered" evidence="11">
    <location>
        <begin position="762"/>
        <end position="790"/>
    </location>
</feature>
<keyword evidence="15" id="KW-1185">Reference proteome</keyword>
<keyword evidence="2" id="KW-0813">Transport</keyword>
<dbReference type="EMBL" id="CAICTM010002102">
    <property type="protein sequence ID" value="CAB9527918.1"/>
    <property type="molecule type" value="Genomic_DNA"/>
</dbReference>
<evidence type="ECO:0000256" key="7">
    <source>
        <dbReference type="ARBA" id="ARBA00023170"/>
    </source>
</evidence>
<proteinExistence type="predicted"/>
<evidence type="ECO:0000256" key="4">
    <source>
        <dbReference type="ARBA" id="ARBA00022989"/>
    </source>
</evidence>
<dbReference type="SUPFAM" id="SSF81324">
    <property type="entry name" value="Voltage-gated potassium channels"/>
    <property type="match status" value="1"/>
</dbReference>
<comment type="subcellular location">
    <subcellularLocation>
        <location evidence="1">Membrane</location>
        <topology evidence="1">Multi-pass membrane protein</topology>
    </subcellularLocation>
</comment>
<evidence type="ECO:0000259" key="13">
    <source>
        <dbReference type="Pfam" id="PF00060"/>
    </source>
</evidence>
<feature type="signal peptide" evidence="12">
    <location>
        <begin position="1"/>
        <end position="27"/>
    </location>
</feature>
<keyword evidence="7 14" id="KW-0675">Receptor</keyword>
<reference evidence="14" key="1">
    <citation type="submission" date="2020-06" db="EMBL/GenBank/DDBJ databases">
        <authorList>
            <consortium name="Plant Systems Biology data submission"/>
        </authorList>
    </citation>
    <scope>NUCLEOTIDE SEQUENCE</scope>
    <source>
        <strain evidence="14">D6</strain>
    </source>
</reference>
<keyword evidence="4" id="KW-1133">Transmembrane helix</keyword>
<feature type="region of interest" description="Disordered" evidence="11">
    <location>
        <begin position="435"/>
        <end position="506"/>
    </location>
</feature>
<keyword evidence="3" id="KW-0812">Transmembrane</keyword>
<evidence type="ECO:0000256" key="11">
    <source>
        <dbReference type="SAM" id="MobiDB-lite"/>
    </source>
</evidence>
<dbReference type="Pfam" id="PF00060">
    <property type="entry name" value="Lig_chan"/>
    <property type="match status" value="1"/>
</dbReference>
<feature type="domain" description="Ionotropic glutamate receptor C-terminal" evidence="13">
    <location>
        <begin position="198"/>
        <end position="518"/>
    </location>
</feature>
<evidence type="ECO:0000256" key="6">
    <source>
        <dbReference type="ARBA" id="ARBA00023136"/>
    </source>
</evidence>
<keyword evidence="12" id="KW-0732">Signal</keyword>
<evidence type="ECO:0000313" key="14">
    <source>
        <dbReference type="EMBL" id="CAB9527918.1"/>
    </source>
</evidence>
<evidence type="ECO:0000256" key="10">
    <source>
        <dbReference type="ARBA" id="ARBA00023303"/>
    </source>
</evidence>
<evidence type="ECO:0000256" key="12">
    <source>
        <dbReference type="SAM" id="SignalP"/>
    </source>
</evidence>
<feature type="compositionally biased region" description="Polar residues" evidence="11">
    <location>
        <begin position="864"/>
        <end position="882"/>
    </location>
</feature>
<comment type="caution">
    <text evidence="14">The sequence shown here is derived from an EMBL/GenBank/DDBJ whole genome shotgun (WGS) entry which is preliminary data.</text>
</comment>
<keyword evidence="9" id="KW-1071">Ligand-gated ion channel</keyword>
<evidence type="ECO:0000256" key="3">
    <source>
        <dbReference type="ARBA" id="ARBA00022692"/>
    </source>
</evidence>
<feature type="compositionally biased region" description="Polar residues" evidence="11">
    <location>
        <begin position="808"/>
        <end position="819"/>
    </location>
</feature>
<keyword evidence="6" id="KW-0472">Membrane</keyword>
<feature type="compositionally biased region" description="Basic and acidic residues" evidence="11">
    <location>
        <begin position="776"/>
        <end position="786"/>
    </location>
</feature>
<dbReference type="PANTHER" id="PTHR18966">
    <property type="entry name" value="IONOTROPIC GLUTAMATE RECEPTOR"/>
    <property type="match status" value="1"/>
</dbReference>
<evidence type="ECO:0000256" key="8">
    <source>
        <dbReference type="ARBA" id="ARBA00023180"/>
    </source>
</evidence>
<dbReference type="GO" id="GO:0016020">
    <property type="term" value="C:membrane"/>
    <property type="evidence" value="ECO:0007669"/>
    <property type="project" value="UniProtKB-SubCell"/>
</dbReference>
<protein>
    <submittedName>
        <fullName evidence="14">Receptor ionotropic, NMDA 1</fullName>
    </submittedName>
</protein>
<feature type="region of interest" description="Disordered" evidence="11">
    <location>
        <begin position="808"/>
        <end position="882"/>
    </location>
</feature>
<evidence type="ECO:0000256" key="9">
    <source>
        <dbReference type="ARBA" id="ARBA00023286"/>
    </source>
</evidence>
<keyword evidence="5" id="KW-0406">Ion transport</keyword>
<feature type="chain" id="PRO_5040418488" evidence="12">
    <location>
        <begin position="28"/>
        <end position="882"/>
    </location>
</feature>
<keyword evidence="10" id="KW-0407">Ion channel</keyword>
<evidence type="ECO:0000256" key="1">
    <source>
        <dbReference type="ARBA" id="ARBA00004141"/>
    </source>
</evidence>
<sequence length="882" mass="98542">MGRNVRMLLKLHVLQVLLAVLPTTTVALGGELANYTTSPLDLRLNHRQNVCARYESFRKGQIPLRDALSGMELRPLMLARKFFEYSHETGIPRGDAGLLATMMDELATSANFTWRQSFGIMELPSTFNKTWTEMLLWGVETYDLAVYSWDQSVERMELGVSFIEPFFDGSLILIDQKDPPVDTNAINLSNWTKPFEPAVWILIGLTILMSALVYQLIEHLNDERENRSMGQWFSDNFYLSWLNFTQNFEYAPNSTPGRIFGISMGLWGLVMTATYTANLASFFVAELHYPIVVESIEQAVQLGYPICTYGNTNAEKMVKEKYPDALGILIPKENELETFLALKRGECKLVIAYKDNWLSFRGNKDYNPDCDLEWVGRSIETIKSGMAIKSDAGHKCTSLIRDVINLHMVELIKNGVLADAWEIHRAKTRNVECDLDEETDTTRRRRRRLEQPQSTTSMMRAVVPARDNDDYDDPASKVLSPSARRKLKSGGGSAAKSTSTSSGEQSLTVQQMLGTFVLHWALMGVALLVSVSSPWFRRVFNAPKGERVTYRTHGPIIGMPPPLNTYVVSNKQDPTTSGEFGTGKPKDYRAAKRDSHVMVDASANSDTGPVIRLKDLMDVSLQSNTRSVTGATTVVPDHRRSARNLLSSTTTTDCTTAIRTNSNHSHVRSSGTTAVRASDYRKSVRDLAAMVEAAGPIDLFPNHHQSPSCRHCGCASPLMSRTNSHDNNEFLECSPNGSSYNKNSQNGRLKMWQPKYRAKYNDHVDDDEDSESPEQGWREAHEDLQRKQQSMDTKMDLVLQMLQEMNGSKTTKLSATTESHCNEKDGDASELSSRALQKNVDARGDSSPPAATALHETCDDLLGDSQQPSSSTEVASQTDETK</sequence>
<dbReference type="AlphaFoldDB" id="A0A9N8HUK6"/>
<dbReference type="Gene3D" id="1.10.287.70">
    <property type="match status" value="1"/>
</dbReference>
<organism evidence="14 15">
    <name type="scientific">Seminavis robusta</name>
    <dbReference type="NCBI Taxonomy" id="568900"/>
    <lineage>
        <taxon>Eukaryota</taxon>
        <taxon>Sar</taxon>
        <taxon>Stramenopiles</taxon>
        <taxon>Ochrophyta</taxon>
        <taxon>Bacillariophyta</taxon>
        <taxon>Bacillariophyceae</taxon>
        <taxon>Bacillariophycidae</taxon>
        <taxon>Naviculales</taxon>
        <taxon>Naviculaceae</taxon>
        <taxon>Seminavis</taxon>
    </lineage>
</organism>
<feature type="compositionally biased region" description="Low complexity" evidence="11">
    <location>
        <begin position="494"/>
        <end position="503"/>
    </location>
</feature>
<dbReference type="InterPro" id="IPR001320">
    <property type="entry name" value="Iontro_rcpt_C"/>
</dbReference>
<evidence type="ECO:0000256" key="5">
    <source>
        <dbReference type="ARBA" id="ARBA00023065"/>
    </source>
</evidence>
<dbReference type="OrthoDB" id="5984008at2759"/>
<keyword evidence="8" id="KW-0325">Glycoprotein</keyword>